<dbReference type="OrthoDB" id="2355595at2759"/>
<evidence type="ECO:0000256" key="1">
    <source>
        <dbReference type="SAM" id="SignalP"/>
    </source>
</evidence>
<feature type="chain" id="PRO_5034331184" description="MD-2-related lipid-recognition domain-containing protein" evidence="1">
    <location>
        <begin position="20"/>
        <end position="155"/>
    </location>
</feature>
<keyword evidence="1" id="KW-0732">Signal</keyword>
<organism evidence="2 3">
    <name type="scientific">Gigaspora margarita</name>
    <dbReference type="NCBI Taxonomy" id="4874"/>
    <lineage>
        <taxon>Eukaryota</taxon>
        <taxon>Fungi</taxon>
        <taxon>Fungi incertae sedis</taxon>
        <taxon>Mucoromycota</taxon>
        <taxon>Glomeromycotina</taxon>
        <taxon>Glomeromycetes</taxon>
        <taxon>Diversisporales</taxon>
        <taxon>Gigasporaceae</taxon>
        <taxon>Gigaspora</taxon>
    </lineage>
</organism>
<evidence type="ECO:0000313" key="3">
    <source>
        <dbReference type="Proteomes" id="UP000439903"/>
    </source>
</evidence>
<sequence>MKSFIFVFSLIAIILTVNAVPSQHNKRGITFQSCPNHNPLPVTIKPDPPVANQLVLFNVSGTLTKDIIMSEITSLKVYFLDKSLIEISRPYNQYFNKTYNVGTLFTMAVNVSVPNLPDSYIIVVSVGDMFGDSFSCLYAGDGNADSICGHYCFTF</sequence>
<dbReference type="Proteomes" id="UP000439903">
    <property type="component" value="Unassembled WGS sequence"/>
</dbReference>
<dbReference type="EMBL" id="WTPW01000034">
    <property type="protein sequence ID" value="KAF0556271.1"/>
    <property type="molecule type" value="Genomic_DNA"/>
</dbReference>
<name>A0A8H4B3G0_GIGMA</name>
<protein>
    <recommendedName>
        <fullName evidence="4">MD-2-related lipid-recognition domain-containing protein</fullName>
    </recommendedName>
</protein>
<proteinExistence type="predicted"/>
<comment type="caution">
    <text evidence="2">The sequence shown here is derived from an EMBL/GenBank/DDBJ whole genome shotgun (WGS) entry which is preliminary data.</text>
</comment>
<accession>A0A8H4B3G0</accession>
<evidence type="ECO:0000313" key="2">
    <source>
        <dbReference type="EMBL" id="KAF0556271.1"/>
    </source>
</evidence>
<dbReference type="AlphaFoldDB" id="A0A8H4B3G0"/>
<gene>
    <name evidence="2" type="ORF">F8M41_015648</name>
</gene>
<feature type="signal peptide" evidence="1">
    <location>
        <begin position="1"/>
        <end position="19"/>
    </location>
</feature>
<keyword evidence="3" id="KW-1185">Reference proteome</keyword>
<evidence type="ECO:0008006" key="4">
    <source>
        <dbReference type="Google" id="ProtNLM"/>
    </source>
</evidence>
<reference evidence="2 3" key="1">
    <citation type="journal article" date="2019" name="Environ. Microbiol.">
        <title>At the nexus of three kingdoms: the genome of the mycorrhizal fungus Gigaspora margarita provides insights into plant, endobacterial and fungal interactions.</title>
        <authorList>
            <person name="Venice F."/>
            <person name="Ghignone S."/>
            <person name="Salvioli di Fossalunga A."/>
            <person name="Amselem J."/>
            <person name="Novero M."/>
            <person name="Xianan X."/>
            <person name="Sedzielewska Toro K."/>
            <person name="Morin E."/>
            <person name="Lipzen A."/>
            <person name="Grigoriev I.V."/>
            <person name="Henrissat B."/>
            <person name="Martin F.M."/>
            <person name="Bonfante P."/>
        </authorList>
    </citation>
    <scope>NUCLEOTIDE SEQUENCE [LARGE SCALE GENOMIC DNA]</scope>
    <source>
        <strain evidence="2 3">BEG34</strain>
    </source>
</reference>